<evidence type="ECO:0000256" key="1">
    <source>
        <dbReference type="SAM" id="MobiDB-lite"/>
    </source>
</evidence>
<dbReference type="EMBL" id="WVHT01000001">
    <property type="protein sequence ID" value="MXV49589.1"/>
    <property type="molecule type" value="Genomic_DNA"/>
</dbReference>
<evidence type="ECO:0000313" key="3">
    <source>
        <dbReference type="Proteomes" id="UP000466586"/>
    </source>
</evidence>
<organism evidence="2 3">
    <name type="scientific">Hufsiella arboris</name>
    <dbReference type="NCBI Taxonomy" id="2695275"/>
    <lineage>
        <taxon>Bacteria</taxon>
        <taxon>Pseudomonadati</taxon>
        <taxon>Bacteroidota</taxon>
        <taxon>Sphingobacteriia</taxon>
        <taxon>Sphingobacteriales</taxon>
        <taxon>Sphingobacteriaceae</taxon>
        <taxon>Hufsiella</taxon>
    </lineage>
</organism>
<proteinExistence type="predicted"/>
<evidence type="ECO:0000313" key="2">
    <source>
        <dbReference type="EMBL" id="MXV49589.1"/>
    </source>
</evidence>
<accession>A0A7K1Y654</accession>
<dbReference type="RefSeq" id="WP_160842738.1">
    <property type="nucleotide sequence ID" value="NZ_WVHT01000001.1"/>
</dbReference>
<reference evidence="2 3" key="1">
    <citation type="submission" date="2019-11" db="EMBL/GenBank/DDBJ databases">
        <title>Pedobacter sp. HMF7647 Genome sequencing and assembly.</title>
        <authorList>
            <person name="Kang H."/>
            <person name="Kim H."/>
            <person name="Joh K."/>
        </authorList>
    </citation>
    <scope>NUCLEOTIDE SEQUENCE [LARGE SCALE GENOMIC DNA]</scope>
    <source>
        <strain evidence="2 3">HMF7647</strain>
    </source>
</reference>
<comment type="caution">
    <text evidence="2">The sequence shown here is derived from an EMBL/GenBank/DDBJ whole genome shotgun (WGS) entry which is preliminary data.</text>
</comment>
<feature type="region of interest" description="Disordered" evidence="1">
    <location>
        <begin position="1"/>
        <end position="25"/>
    </location>
</feature>
<dbReference type="AlphaFoldDB" id="A0A7K1Y654"/>
<protein>
    <submittedName>
        <fullName evidence="2">Uncharacterized protein</fullName>
    </submittedName>
</protein>
<keyword evidence="3" id="KW-1185">Reference proteome</keyword>
<dbReference type="Proteomes" id="UP000466586">
    <property type="component" value="Unassembled WGS sequence"/>
</dbReference>
<name>A0A7K1Y654_9SPHI</name>
<gene>
    <name evidence="2" type="ORF">GS399_01280</name>
</gene>
<sequence length="65" mass="7431">MQTAILNDKQNTTNRPSEINGSLTEKISKPYGENMEALSGLYESLMEKTCKPYNFYPDALSREIR</sequence>